<evidence type="ECO:0000256" key="1">
    <source>
        <dbReference type="ARBA" id="ARBA00022490"/>
    </source>
</evidence>
<dbReference type="InterPro" id="IPR000713">
    <property type="entry name" value="Mur_ligase_N"/>
</dbReference>
<evidence type="ECO:0000256" key="6">
    <source>
        <dbReference type="ARBA" id="ARBA00022960"/>
    </source>
</evidence>
<comment type="subcellular location">
    <subcellularLocation>
        <location evidence="10 11">Cytoplasm</location>
    </subcellularLocation>
</comment>
<keyword evidence="6 10" id="KW-0133">Cell shape</keyword>
<evidence type="ECO:0000256" key="10">
    <source>
        <dbReference type="HAMAP-Rule" id="MF_02019"/>
    </source>
</evidence>
<dbReference type="GO" id="GO:0047480">
    <property type="term" value="F:UDP-N-acetylmuramoyl-tripeptide-D-alanyl-D-alanine ligase activity"/>
    <property type="evidence" value="ECO:0007669"/>
    <property type="project" value="UniProtKB-UniRule"/>
</dbReference>
<dbReference type="Gene3D" id="3.40.1390.10">
    <property type="entry name" value="MurE/MurF, N-terminal domain"/>
    <property type="match status" value="1"/>
</dbReference>
<reference evidence="15" key="1">
    <citation type="submission" date="2020-10" db="EMBL/GenBank/DDBJ databases">
        <authorList>
            <person name="Gilroy R."/>
        </authorList>
    </citation>
    <scope>NUCLEOTIDE SEQUENCE</scope>
    <source>
        <strain evidence="15">ChiHecec2B26-709</strain>
    </source>
</reference>
<dbReference type="Pfam" id="PF08245">
    <property type="entry name" value="Mur_ligase_M"/>
    <property type="match status" value="1"/>
</dbReference>
<dbReference type="InterPro" id="IPR013221">
    <property type="entry name" value="Mur_ligase_cen"/>
</dbReference>
<evidence type="ECO:0000256" key="5">
    <source>
        <dbReference type="ARBA" id="ARBA00022840"/>
    </source>
</evidence>
<comment type="function">
    <text evidence="10 11">Involved in cell wall formation. Catalyzes the final step in the synthesis of UDP-N-acetylmuramoyl-pentapeptide, the precursor of murein.</text>
</comment>
<comment type="similarity">
    <text evidence="10">Belongs to the MurCDEF family. MurF subfamily.</text>
</comment>
<proteinExistence type="inferred from homology"/>
<accession>A0A9D1GNB2</accession>
<evidence type="ECO:0000256" key="9">
    <source>
        <dbReference type="ARBA" id="ARBA00023316"/>
    </source>
</evidence>
<evidence type="ECO:0000256" key="4">
    <source>
        <dbReference type="ARBA" id="ARBA00022741"/>
    </source>
</evidence>
<feature type="binding site" evidence="10">
    <location>
        <begin position="101"/>
        <end position="107"/>
    </location>
    <ligand>
        <name>ATP</name>
        <dbReference type="ChEBI" id="CHEBI:30616"/>
    </ligand>
</feature>
<dbReference type="GO" id="GO:0071555">
    <property type="term" value="P:cell wall organization"/>
    <property type="evidence" value="ECO:0007669"/>
    <property type="project" value="UniProtKB-KW"/>
</dbReference>
<dbReference type="GO" id="GO:0009252">
    <property type="term" value="P:peptidoglycan biosynthetic process"/>
    <property type="evidence" value="ECO:0007669"/>
    <property type="project" value="UniProtKB-UniRule"/>
</dbReference>
<keyword evidence="2 10" id="KW-0436">Ligase</keyword>
<dbReference type="Gene3D" id="3.90.190.20">
    <property type="entry name" value="Mur ligase, C-terminal domain"/>
    <property type="match status" value="1"/>
</dbReference>
<dbReference type="InterPro" id="IPR036565">
    <property type="entry name" value="Mur-like_cat_sf"/>
</dbReference>
<evidence type="ECO:0000256" key="3">
    <source>
        <dbReference type="ARBA" id="ARBA00022618"/>
    </source>
</evidence>
<keyword evidence="9 10" id="KW-0961">Cell wall biogenesis/degradation</keyword>
<dbReference type="InterPro" id="IPR035911">
    <property type="entry name" value="MurE/MurF_N"/>
</dbReference>
<gene>
    <name evidence="10" type="primary">murF</name>
    <name evidence="15" type="ORF">IAC35_02445</name>
</gene>
<dbReference type="InterPro" id="IPR036615">
    <property type="entry name" value="Mur_ligase_C_dom_sf"/>
</dbReference>
<dbReference type="NCBIfam" id="TIGR01143">
    <property type="entry name" value="murF"/>
    <property type="match status" value="1"/>
</dbReference>
<organism evidence="15 16">
    <name type="scientific">Candidatus Cryptobacteroides merdipullorum</name>
    <dbReference type="NCBI Taxonomy" id="2840771"/>
    <lineage>
        <taxon>Bacteria</taxon>
        <taxon>Pseudomonadati</taxon>
        <taxon>Bacteroidota</taxon>
        <taxon>Bacteroidia</taxon>
        <taxon>Bacteroidales</taxon>
        <taxon>Candidatus Cryptobacteroides</taxon>
    </lineage>
</organism>
<feature type="domain" description="Mur ligase central" evidence="14">
    <location>
        <begin position="100"/>
        <end position="281"/>
    </location>
</feature>
<comment type="catalytic activity">
    <reaction evidence="10 11">
        <text>D-alanyl-D-alanine + UDP-N-acetyl-alpha-D-muramoyl-L-alanyl-gamma-D-glutamyl-meso-2,6-diaminopimelate + ATP = UDP-N-acetyl-alpha-D-muramoyl-L-alanyl-gamma-D-glutamyl-meso-2,6-diaminopimeloyl-D-alanyl-D-alanine + ADP + phosphate + H(+)</text>
        <dbReference type="Rhea" id="RHEA:28374"/>
        <dbReference type="ChEBI" id="CHEBI:15378"/>
        <dbReference type="ChEBI" id="CHEBI:30616"/>
        <dbReference type="ChEBI" id="CHEBI:43474"/>
        <dbReference type="ChEBI" id="CHEBI:57822"/>
        <dbReference type="ChEBI" id="CHEBI:61386"/>
        <dbReference type="ChEBI" id="CHEBI:83905"/>
        <dbReference type="ChEBI" id="CHEBI:456216"/>
        <dbReference type="EC" id="6.3.2.10"/>
    </reaction>
</comment>
<evidence type="ECO:0000259" key="12">
    <source>
        <dbReference type="Pfam" id="PF01225"/>
    </source>
</evidence>
<dbReference type="SUPFAM" id="SSF53623">
    <property type="entry name" value="MurD-like peptide ligases, catalytic domain"/>
    <property type="match status" value="1"/>
</dbReference>
<comment type="caution">
    <text evidence="15">The sequence shown here is derived from an EMBL/GenBank/DDBJ whole genome shotgun (WGS) entry which is preliminary data.</text>
</comment>
<keyword evidence="1 10" id="KW-0963">Cytoplasm</keyword>
<reference evidence="15" key="2">
    <citation type="journal article" date="2021" name="PeerJ">
        <title>Extensive microbial diversity within the chicken gut microbiome revealed by metagenomics and culture.</title>
        <authorList>
            <person name="Gilroy R."/>
            <person name="Ravi A."/>
            <person name="Getino M."/>
            <person name="Pursley I."/>
            <person name="Horton D.L."/>
            <person name="Alikhan N.F."/>
            <person name="Baker D."/>
            <person name="Gharbi K."/>
            <person name="Hall N."/>
            <person name="Watson M."/>
            <person name="Adriaenssens E.M."/>
            <person name="Foster-Nyarko E."/>
            <person name="Jarju S."/>
            <person name="Secka A."/>
            <person name="Antonio M."/>
            <person name="Oren A."/>
            <person name="Chaudhuri R.R."/>
            <person name="La Ragione R."/>
            <person name="Hildebrand F."/>
            <person name="Pallen M.J."/>
        </authorList>
    </citation>
    <scope>NUCLEOTIDE SEQUENCE</scope>
    <source>
        <strain evidence="15">ChiHecec2B26-709</strain>
    </source>
</reference>
<dbReference type="GO" id="GO:0051301">
    <property type="term" value="P:cell division"/>
    <property type="evidence" value="ECO:0007669"/>
    <property type="project" value="UniProtKB-KW"/>
</dbReference>
<dbReference type="HAMAP" id="MF_02019">
    <property type="entry name" value="MurF"/>
    <property type="match status" value="1"/>
</dbReference>
<dbReference type="InterPro" id="IPR051046">
    <property type="entry name" value="MurCDEF_CellWall_CoF430Synth"/>
</dbReference>
<evidence type="ECO:0000256" key="8">
    <source>
        <dbReference type="ARBA" id="ARBA00023306"/>
    </source>
</evidence>
<comment type="pathway">
    <text evidence="10 11">Cell wall biogenesis; peptidoglycan biosynthesis.</text>
</comment>
<evidence type="ECO:0000259" key="13">
    <source>
        <dbReference type="Pfam" id="PF02875"/>
    </source>
</evidence>
<keyword evidence="4 10" id="KW-0547">Nucleotide-binding</keyword>
<dbReference type="Pfam" id="PF02875">
    <property type="entry name" value="Mur_ligase_C"/>
    <property type="match status" value="1"/>
</dbReference>
<protein>
    <recommendedName>
        <fullName evidence="10 11">UDP-N-acetylmuramoyl-tripeptide--D-alanyl-D-alanine ligase</fullName>
        <ecNumber evidence="10 11">6.3.2.10</ecNumber>
    </recommendedName>
    <alternativeName>
        <fullName evidence="10">D-alanyl-D-alanine-adding enzyme</fullName>
    </alternativeName>
</protein>
<keyword evidence="7 10" id="KW-0573">Peptidoglycan synthesis</keyword>
<dbReference type="GO" id="GO:0005524">
    <property type="term" value="F:ATP binding"/>
    <property type="evidence" value="ECO:0007669"/>
    <property type="project" value="UniProtKB-UniRule"/>
</dbReference>
<dbReference type="Pfam" id="PF01225">
    <property type="entry name" value="Mur_ligase"/>
    <property type="match status" value="1"/>
</dbReference>
<evidence type="ECO:0000313" key="16">
    <source>
        <dbReference type="Proteomes" id="UP000886881"/>
    </source>
</evidence>
<dbReference type="Proteomes" id="UP000886881">
    <property type="component" value="Unassembled WGS sequence"/>
</dbReference>
<feature type="domain" description="Mur ligase N-terminal catalytic" evidence="12">
    <location>
        <begin position="17"/>
        <end position="75"/>
    </location>
</feature>
<name>A0A9D1GNB2_9BACT</name>
<feature type="domain" description="Mur ligase C-terminal" evidence="13">
    <location>
        <begin position="305"/>
        <end position="422"/>
    </location>
</feature>
<keyword evidence="3 10" id="KW-0132">Cell division</keyword>
<dbReference type="SUPFAM" id="SSF63418">
    <property type="entry name" value="MurE/MurF N-terminal domain"/>
    <property type="match status" value="1"/>
</dbReference>
<dbReference type="InterPro" id="IPR005863">
    <property type="entry name" value="UDP-N-AcMur_synth"/>
</dbReference>
<dbReference type="EMBL" id="DVLC01000045">
    <property type="protein sequence ID" value="HIT46700.1"/>
    <property type="molecule type" value="Genomic_DNA"/>
</dbReference>
<evidence type="ECO:0000259" key="14">
    <source>
        <dbReference type="Pfam" id="PF08245"/>
    </source>
</evidence>
<evidence type="ECO:0000256" key="7">
    <source>
        <dbReference type="ARBA" id="ARBA00022984"/>
    </source>
</evidence>
<dbReference type="EC" id="6.3.2.10" evidence="10 11"/>
<keyword evidence="5 10" id="KW-0067">ATP-binding</keyword>
<dbReference type="InterPro" id="IPR004101">
    <property type="entry name" value="Mur_ligase_C"/>
</dbReference>
<dbReference type="SUPFAM" id="SSF53244">
    <property type="entry name" value="MurD-like peptide ligases, peptide-binding domain"/>
    <property type="match status" value="1"/>
</dbReference>
<evidence type="ECO:0000313" key="15">
    <source>
        <dbReference type="EMBL" id="HIT46700.1"/>
    </source>
</evidence>
<dbReference type="PANTHER" id="PTHR43024">
    <property type="entry name" value="UDP-N-ACETYLMURAMOYL-TRIPEPTIDE--D-ALANYL-D-ALANINE LIGASE"/>
    <property type="match status" value="1"/>
</dbReference>
<dbReference type="GO" id="GO:0005737">
    <property type="term" value="C:cytoplasm"/>
    <property type="evidence" value="ECO:0007669"/>
    <property type="project" value="UniProtKB-SubCell"/>
</dbReference>
<dbReference type="AlphaFoldDB" id="A0A9D1GNB2"/>
<evidence type="ECO:0000256" key="2">
    <source>
        <dbReference type="ARBA" id="ARBA00022598"/>
    </source>
</evidence>
<keyword evidence="8 10" id="KW-0131">Cell cycle</keyword>
<sequence length="433" mass="46733">MTTEELYSIYQDCGCRVTTDSRKITGGEIFFALKGENFDGNDYALSALGKGAAWAVADRRELPEHERLIVVDDAFAALQQLAIWHRTHLRGGHLPVIGLTGTNGKTTTKNLIRAVLSRKYRVSATEGNLNNDIGVPLTLLAIRPDTEIAVVEMGANHPDDIAKLVQVSRPDYGLITNVGRAHLLGFGSFEGVKAAKGELYRWLGSRRGSVIFINEDDSELKGMAAGIACHFFGYGRNYQHAEILDCTPEEPCLRLRLDGQIVATRLVGAYNADNVLASIAIGDYFGVPRKDAVEAIAAFVPDNIRSQMVRTSRNTLIVDAYNANPSSMKAALDNFEAVHADRKLALLGDMKELGDESAAEHLKVVDRLLASGADAMLVGPEFRSAAAACGAGFPCFDSSDELAASLRENPVSAALILVKGSRSTGMEKVIPEL</sequence>
<evidence type="ECO:0000256" key="11">
    <source>
        <dbReference type="RuleBase" id="RU004136"/>
    </source>
</evidence>
<dbReference type="PANTHER" id="PTHR43024:SF1">
    <property type="entry name" value="UDP-N-ACETYLMURAMOYL-TRIPEPTIDE--D-ALANYL-D-ALANINE LIGASE"/>
    <property type="match status" value="1"/>
</dbReference>
<dbReference type="Gene3D" id="3.40.1190.10">
    <property type="entry name" value="Mur-like, catalytic domain"/>
    <property type="match status" value="1"/>
</dbReference>
<dbReference type="GO" id="GO:0008360">
    <property type="term" value="P:regulation of cell shape"/>
    <property type="evidence" value="ECO:0007669"/>
    <property type="project" value="UniProtKB-KW"/>
</dbReference>